<keyword evidence="1" id="KW-0732">Signal</keyword>
<dbReference type="EMBL" id="PQWO01000004">
    <property type="protein sequence ID" value="PZD73962.1"/>
    <property type="molecule type" value="Genomic_DNA"/>
</dbReference>
<dbReference type="RefSeq" id="WP_110985818.1">
    <property type="nucleotide sequence ID" value="NZ_CAWNWM010000004.1"/>
</dbReference>
<keyword evidence="3" id="KW-1185">Reference proteome</keyword>
<reference evidence="2 3" key="1">
    <citation type="journal article" date="2018" name="Sci. Rep.">
        <title>A novel species of the marine cyanobacterium Acaryochloris with a unique pigment content and lifestyle.</title>
        <authorList>
            <person name="Partensky F."/>
            <person name="Six C."/>
            <person name="Ratin M."/>
            <person name="Garczarek L."/>
            <person name="Vaulot D."/>
            <person name="Probert I."/>
            <person name="Calteau A."/>
            <person name="Gourvil P."/>
            <person name="Marie D."/>
            <person name="Grebert T."/>
            <person name="Bouchier C."/>
            <person name="Le Panse S."/>
            <person name="Gachenot M."/>
            <person name="Rodriguez F."/>
            <person name="Garrido J.L."/>
        </authorList>
    </citation>
    <scope>NUCLEOTIDE SEQUENCE [LARGE SCALE GENOMIC DNA]</scope>
    <source>
        <strain evidence="2 3">RCC1774</strain>
    </source>
</reference>
<evidence type="ECO:0000313" key="3">
    <source>
        <dbReference type="Proteomes" id="UP000248857"/>
    </source>
</evidence>
<sequence>MKNTQAIAQVLAKKGLLLTATTALSLAAVTTFTHAPAHAFCIELPGLRLGCDGGTTPVTPPSAPKYSVTQKNPHTRSVVQRFGPVDKETATKKQQEFQRTHYAIFRYAGIGEQVHTRAFSSSYAAQNYLTSKGPCRDANAFGICVLDLQQVRPAIVEMTQVN</sequence>
<accession>A0A2W1JTS7</accession>
<gene>
    <name evidence="2" type="ORF">C1752_01875</name>
</gene>
<dbReference type="Proteomes" id="UP000248857">
    <property type="component" value="Unassembled WGS sequence"/>
</dbReference>
<proteinExistence type="predicted"/>
<dbReference type="AlphaFoldDB" id="A0A2W1JTS7"/>
<feature type="chain" id="PRO_5016092322" evidence="1">
    <location>
        <begin position="40"/>
        <end position="162"/>
    </location>
</feature>
<evidence type="ECO:0000256" key="1">
    <source>
        <dbReference type="SAM" id="SignalP"/>
    </source>
</evidence>
<comment type="caution">
    <text evidence="2">The sequence shown here is derived from an EMBL/GenBank/DDBJ whole genome shotgun (WGS) entry which is preliminary data.</text>
</comment>
<protein>
    <submittedName>
        <fullName evidence="2">Uncharacterized protein</fullName>
    </submittedName>
</protein>
<feature type="signal peptide" evidence="1">
    <location>
        <begin position="1"/>
        <end position="39"/>
    </location>
</feature>
<name>A0A2W1JTS7_9CYAN</name>
<evidence type="ECO:0000313" key="2">
    <source>
        <dbReference type="EMBL" id="PZD73962.1"/>
    </source>
</evidence>
<organism evidence="2 3">
    <name type="scientific">Acaryochloris thomasi RCC1774</name>
    <dbReference type="NCBI Taxonomy" id="1764569"/>
    <lineage>
        <taxon>Bacteria</taxon>
        <taxon>Bacillati</taxon>
        <taxon>Cyanobacteriota</taxon>
        <taxon>Cyanophyceae</taxon>
        <taxon>Acaryochloridales</taxon>
        <taxon>Acaryochloridaceae</taxon>
        <taxon>Acaryochloris</taxon>
        <taxon>Acaryochloris thomasi</taxon>
    </lineage>
</organism>